<dbReference type="AlphaFoldDB" id="A0A9Q3RYN6"/>
<name>A0A9Q3RYN6_9SPHN</name>
<evidence type="ECO:0000313" key="3">
    <source>
        <dbReference type="Proteomes" id="UP000824927"/>
    </source>
</evidence>
<reference evidence="2" key="1">
    <citation type="submission" date="2021-06" db="EMBL/GenBank/DDBJ databases">
        <title>50 bacteria genomes isolated from Dapeng, Shenzhen, China.</title>
        <authorList>
            <person name="Zheng W."/>
            <person name="Yu S."/>
            <person name="Huang Y."/>
        </authorList>
    </citation>
    <scope>NUCLEOTIDE SEQUENCE</scope>
    <source>
        <strain evidence="2">DP4N28-2</strain>
    </source>
</reference>
<feature type="transmembrane region" description="Helical" evidence="1">
    <location>
        <begin position="67"/>
        <end position="88"/>
    </location>
</feature>
<feature type="transmembrane region" description="Helical" evidence="1">
    <location>
        <begin position="167"/>
        <end position="186"/>
    </location>
</feature>
<organism evidence="2 3">
    <name type="scientific">Qipengyuania aquimaris</name>
    <dbReference type="NCBI Taxonomy" id="255984"/>
    <lineage>
        <taxon>Bacteria</taxon>
        <taxon>Pseudomonadati</taxon>
        <taxon>Pseudomonadota</taxon>
        <taxon>Alphaproteobacteria</taxon>
        <taxon>Sphingomonadales</taxon>
        <taxon>Erythrobacteraceae</taxon>
        <taxon>Qipengyuania</taxon>
    </lineage>
</organism>
<evidence type="ECO:0000313" key="2">
    <source>
        <dbReference type="EMBL" id="MBY6216771.1"/>
    </source>
</evidence>
<feature type="transmembrane region" description="Helical" evidence="1">
    <location>
        <begin position="12"/>
        <end position="35"/>
    </location>
</feature>
<dbReference type="EMBL" id="JAHVKP010000001">
    <property type="protein sequence ID" value="MBY6216771.1"/>
    <property type="molecule type" value="Genomic_DNA"/>
</dbReference>
<sequence length="250" mass="27282">MKNFVGAATQGFRTVFAGGTSLFWVAPIIPLIAIVPEFVQHIAEIRMGMFESRVAFSALANDETRWMFGYAKIAGLFIAILAAARYWGGLRESWWDLRNIAWKPFLIAVVLQIALAGLLAGLEQVVPSSIKDVVDLAIMILTLPLLVYLVGPILGDHTMTLKRAYSSGWVKAIAIGVFGFLAFWPAQQLHGLNHEWAFGAAAWQVWALMIWDTLLVGLMACWMGSALAAGYLFGEDAEDHGSMAAPEPAA</sequence>
<dbReference type="Proteomes" id="UP000824927">
    <property type="component" value="Unassembled WGS sequence"/>
</dbReference>
<keyword evidence="1" id="KW-0812">Transmembrane</keyword>
<evidence type="ECO:0000256" key="1">
    <source>
        <dbReference type="SAM" id="Phobius"/>
    </source>
</evidence>
<comment type="caution">
    <text evidence="2">The sequence shown here is derived from an EMBL/GenBank/DDBJ whole genome shotgun (WGS) entry which is preliminary data.</text>
</comment>
<proteinExistence type="predicted"/>
<keyword evidence="1" id="KW-0472">Membrane</keyword>
<accession>A0A9Q3RYN6</accession>
<protein>
    <submittedName>
        <fullName evidence="2">Uncharacterized protein</fullName>
    </submittedName>
</protein>
<dbReference type="RefSeq" id="WP_222404072.1">
    <property type="nucleotide sequence ID" value="NZ_JAHVKP010000001.1"/>
</dbReference>
<feature type="transmembrane region" description="Helical" evidence="1">
    <location>
        <begin position="100"/>
        <end position="122"/>
    </location>
</feature>
<feature type="transmembrane region" description="Helical" evidence="1">
    <location>
        <begin position="134"/>
        <end position="155"/>
    </location>
</feature>
<gene>
    <name evidence="2" type="ORF">KUV31_00265</name>
</gene>
<feature type="transmembrane region" description="Helical" evidence="1">
    <location>
        <begin position="206"/>
        <end position="233"/>
    </location>
</feature>
<keyword evidence="1" id="KW-1133">Transmembrane helix</keyword>